<evidence type="ECO:0000313" key="2">
    <source>
        <dbReference type="EMBL" id="EDQ99085.1"/>
    </source>
</evidence>
<dbReference type="AlphaFoldDB" id="B0E268"/>
<feature type="region of interest" description="Disordered" evidence="1">
    <location>
        <begin position="1"/>
        <end position="32"/>
    </location>
</feature>
<protein>
    <submittedName>
        <fullName evidence="2">Predicted protein</fullName>
    </submittedName>
</protein>
<organism evidence="3">
    <name type="scientific">Laccaria bicolor (strain S238N-H82 / ATCC MYA-4686)</name>
    <name type="common">Bicoloured deceiver</name>
    <name type="synonym">Laccaria laccata var. bicolor</name>
    <dbReference type="NCBI Taxonomy" id="486041"/>
    <lineage>
        <taxon>Eukaryota</taxon>
        <taxon>Fungi</taxon>
        <taxon>Dikarya</taxon>
        <taxon>Basidiomycota</taxon>
        <taxon>Agaricomycotina</taxon>
        <taxon>Agaricomycetes</taxon>
        <taxon>Agaricomycetidae</taxon>
        <taxon>Agaricales</taxon>
        <taxon>Agaricineae</taxon>
        <taxon>Hydnangiaceae</taxon>
        <taxon>Laccaria</taxon>
    </lineage>
</organism>
<proteinExistence type="predicted"/>
<dbReference type="OrthoDB" id="3056176at2759"/>
<name>B0E268_LACBS</name>
<evidence type="ECO:0000256" key="1">
    <source>
        <dbReference type="SAM" id="MobiDB-lite"/>
    </source>
</evidence>
<dbReference type="GeneID" id="6085926"/>
<accession>B0E268</accession>
<gene>
    <name evidence="2" type="ORF">LACBIDRAFT_335382</name>
</gene>
<sequence length="316" mass="34949">MGAGVEGSHVSKRNLNPTEDPSPVRLGKAHQTDGVERSYEFHTLRINFQSDCRYGVLSISAEGSFWPGPGWSEDDSIVLVVEAEDAKKRSASTAQSKGLPEAVTPGPRYVYYRLYEEEGAMASKTSFDPDDSSLGRIDTFSIVPPQTVSSLKSQIVKAEGIADRKIQLFGDMDGEVPMNDNDHMSLRAQVYPGHVEDEPITLVCSPKKAEKTQKDTQLVPEPSFNKKLKGSITWNPNPTVQSDWLPFVENEIMFTDGVKTKGCITGLPSDYLFHRHISNTRTIFFLSVANSPYSGYIAMNSAGRKGFVYDSHSRLC</sequence>
<evidence type="ECO:0000313" key="3">
    <source>
        <dbReference type="Proteomes" id="UP000001194"/>
    </source>
</evidence>
<keyword evidence="3" id="KW-1185">Reference proteome</keyword>
<dbReference type="KEGG" id="lbc:LACBIDRAFT_335382"/>
<dbReference type="RefSeq" id="XP_001890287.1">
    <property type="nucleotide sequence ID" value="XM_001890252.1"/>
</dbReference>
<dbReference type="InParanoid" id="B0E268"/>
<dbReference type="Proteomes" id="UP000001194">
    <property type="component" value="Unassembled WGS sequence"/>
</dbReference>
<dbReference type="HOGENOM" id="CLU_880194_0_0_1"/>
<dbReference type="EMBL" id="DS547174">
    <property type="protein sequence ID" value="EDQ99085.1"/>
    <property type="molecule type" value="Genomic_DNA"/>
</dbReference>
<reference evidence="2 3" key="1">
    <citation type="journal article" date="2008" name="Nature">
        <title>The genome of Laccaria bicolor provides insights into mycorrhizal symbiosis.</title>
        <authorList>
            <person name="Martin F."/>
            <person name="Aerts A."/>
            <person name="Ahren D."/>
            <person name="Brun A."/>
            <person name="Danchin E.G.J."/>
            <person name="Duchaussoy F."/>
            <person name="Gibon J."/>
            <person name="Kohler A."/>
            <person name="Lindquist E."/>
            <person name="Pereda V."/>
            <person name="Salamov A."/>
            <person name="Shapiro H.J."/>
            <person name="Wuyts J."/>
            <person name="Blaudez D."/>
            <person name="Buee M."/>
            <person name="Brokstein P."/>
            <person name="Canbaeck B."/>
            <person name="Cohen D."/>
            <person name="Courty P.E."/>
            <person name="Coutinho P.M."/>
            <person name="Delaruelle C."/>
            <person name="Detter J.C."/>
            <person name="Deveau A."/>
            <person name="DiFazio S."/>
            <person name="Duplessis S."/>
            <person name="Fraissinet-Tachet L."/>
            <person name="Lucic E."/>
            <person name="Frey-Klett P."/>
            <person name="Fourrey C."/>
            <person name="Feussner I."/>
            <person name="Gay G."/>
            <person name="Grimwood J."/>
            <person name="Hoegger P.J."/>
            <person name="Jain P."/>
            <person name="Kilaru S."/>
            <person name="Labbe J."/>
            <person name="Lin Y.C."/>
            <person name="Legue V."/>
            <person name="Le Tacon F."/>
            <person name="Marmeisse R."/>
            <person name="Melayah D."/>
            <person name="Montanini B."/>
            <person name="Muratet M."/>
            <person name="Nehls U."/>
            <person name="Niculita-Hirzel H."/>
            <person name="Oudot-Le Secq M.P."/>
            <person name="Peter M."/>
            <person name="Quesneville H."/>
            <person name="Rajashekar B."/>
            <person name="Reich M."/>
            <person name="Rouhier N."/>
            <person name="Schmutz J."/>
            <person name="Yin T."/>
            <person name="Chalot M."/>
            <person name="Henrissat B."/>
            <person name="Kuees U."/>
            <person name="Lucas S."/>
            <person name="Van de Peer Y."/>
            <person name="Podila G.K."/>
            <person name="Polle A."/>
            <person name="Pukkila P.J."/>
            <person name="Richardson P.M."/>
            <person name="Rouze P."/>
            <person name="Sanders I.R."/>
            <person name="Stajich J.E."/>
            <person name="Tunlid A."/>
            <person name="Tuskan G."/>
            <person name="Grigoriev I.V."/>
        </authorList>
    </citation>
    <scope>NUCLEOTIDE SEQUENCE [LARGE SCALE GENOMIC DNA]</scope>
    <source>
        <strain evidence="3">S238N-H82 / ATCC MYA-4686</strain>
    </source>
</reference>